<comment type="similarity">
    <text evidence="2 5">Belongs to the acyl-CoA dehydrogenase family.</text>
</comment>
<dbReference type="PANTHER" id="PTHR42803:SF1">
    <property type="entry name" value="BROAD-SPECIFICITY LINEAR ACYL-COA DEHYDROGENASE FADE5"/>
    <property type="match status" value="1"/>
</dbReference>
<dbReference type="InterPro" id="IPR009075">
    <property type="entry name" value="AcylCo_DH/oxidase_C"/>
</dbReference>
<dbReference type="InterPro" id="IPR009100">
    <property type="entry name" value="AcylCoA_DH/oxidase_NM_dom_sf"/>
</dbReference>
<dbReference type="InterPro" id="IPR037069">
    <property type="entry name" value="AcylCoA_DH/ox_N_sf"/>
</dbReference>
<dbReference type="InterPro" id="IPR036250">
    <property type="entry name" value="AcylCo_DH-like_C"/>
</dbReference>
<name>A0A3N2R5A8_9RHOB</name>
<dbReference type="PANTHER" id="PTHR42803">
    <property type="entry name" value="ACYL-COA DEHYDROGENASE"/>
    <property type="match status" value="1"/>
</dbReference>
<dbReference type="InterPro" id="IPR013786">
    <property type="entry name" value="AcylCoA_DH/ox_N"/>
</dbReference>
<dbReference type="Pfam" id="PF00441">
    <property type="entry name" value="Acyl-CoA_dh_1"/>
    <property type="match status" value="1"/>
</dbReference>
<dbReference type="Proteomes" id="UP000268016">
    <property type="component" value="Unassembled WGS sequence"/>
</dbReference>
<evidence type="ECO:0000313" key="9">
    <source>
        <dbReference type="EMBL" id="ROU02551.1"/>
    </source>
</evidence>
<evidence type="ECO:0000256" key="3">
    <source>
        <dbReference type="ARBA" id="ARBA00022630"/>
    </source>
</evidence>
<dbReference type="GO" id="GO:0050660">
    <property type="term" value="F:flavin adenine dinucleotide binding"/>
    <property type="evidence" value="ECO:0007669"/>
    <property type="project" value="InterPro"/>
</dbReference>
<evidence type="ECO:0000259" key="6">
    <source>
        <dbReference type="Pfam" id="PF00441"/>
    </source>
</evidence>
<accession>A0A3N2R5A8</accession>
<organism evidence="9 10">
    <name type="scientific">Histidinibacterium lentulum</name>
    <dbReference type="NCBI Taxonomy" id="2480588"/>
    <lineage>
        <taxon>Bacteria</taxon>
        <taxon>Pseudomonadati</taxon>
        <taxon>Pseudomonadota</taxon>
        <taxon>Alphaproteobacteria</taxon>
        <taxon>Rhodobacterales</taxon>
        <taxon>Paracoccaceae</taxon>
        <taxon>Histidinibacterium</taxon>
    </lineage>
</organism>
<protein>
    <submittedName>
        <fullName evidence="9">Acyl-CoA dehydrogenase</fullName>
    </submittedName>
</protein>
<dbReference type="RefSeq" id="WP_123642075.1">
    <property type="nucleotide sequence ID" value="NZ_ML119084.1"/>
</dbReference>
<keyword evidence="5" id="KW-0560">Oxidoreductase</keyword>
<dbReference type="EMBL" id="RDRB01000004">
    <property type="protein sequence ID" value="ROU02551.1"/>
    <property type="molecule type" value="Genomic_DNA"/>
</dbReference>
<reference evidence="9 10" key="1">
    <citation type="submission" date="2018-10" db="EMBL/GenBank/DDBJ databases">
        <title>Histidinibacterium lentulum gen. nov., sp. nov., a marine bacterium from the culture broth of Picochlorum sp. 122.</title>
        <authorList>
            <person name="Wang G."/>
        </authorList>
    </citation>
    <scope>NUCLEOTIDE SEQUENCE [LARGE SCALE GENOMIC DNA]</scope>
    <source>
        <strain evidence="9 10">B17</strain>
    </source>
</reference>
<dbReference type="SUPFAM" id="SSF56645">
    <property type="entry name" value="Acyl-CoA dehydrogenase NM domain-like"/>
    <property type="match status" value="1"/>
</dbReference>
<dbReference type="InterPro" id="IPR006091">
    <property type="entry name" value="Acyl-CoA_Oxase/DH_mid-dom"/>
</dbReference>
<sequence length="557" mass="57381">MSYRAPVKDTLFLLRHVADYGAVAATGRFAAADLGMVEAALAEAGRLSEDILAPLQTIGDRTPPRLDEAGVVMPPGYAEAWTRVAGGGWIGLAADPAHGGQGLPGTLAAAITEMISGACLSFAIAPLMSQSQIEALETHADDALKAQVLPRLISGDWAATMNLTEPQAGSDVGAVRTRAEPLGDGLYAVTGQKQWISYGDHDMTANICHLVLARLPDAPAGTRGLSLFLVLKILPDGSRNAVAATSLEHKMGQHGAPTCVMSFEGAKGWLVGAPHGGMAAMFTMMNNARLGVAMQGVGVASAALDRARAFAGERVQGGAPIEAHPDVRRMLAEMEADVLAARAIGLMCAVSADMALATGEAAHAARAGVLTPLAKIFGTETGSRVADLGIQVHGGAGYVSDTGAEQYLRDIRVTEIYEGTTGIQALDLVGRKMQDGGAAVLALIEEICDGAEAARASLPDLADPVYEAAENLRDATDRLLEAPAEYRRAAAVPFARGFARVLGAHAHLAAARAGDADRRALAEAYVGLLLPEHAAQLAAASAAGHLLITSPGKDAAA</sequence>
<evidence type="ECO:0000256" key="2">
    <source>
        <dbReference type="ARBA" id="ARBA00009347"/>
    </source>
</evidence>
<dbReference type="Gene3D" id="1.10.540.10">
    <property type="entry name" value="Acyl-CoA dehydrogenase/oxidase, N-terminal domain"/>
    <property type="match status" value="1"/>
</dbReference>
<evidence type="ECO:0000256" key="4">
    <source>
        <dbReference type="ARBA" id="ARBA00022827"/>
    </source>
</evidence>
<dbReference type="Pfam" id="PF02771">
    <property type="entry name" value="Acyl-CoA_dh_N"/>
    <property type="match status" value="1"/>
</dbReference>
<feature type="domain" description="Acyl-CoA dehydrogenase/oxidase C-terminal" evidence="6">
    <location>
        <begin position="276"/>
        <end position="427"/>
    </location>
</feature>
<dbReference type="OrthoDB" id="9807883at2"/>
<evidence type="ECO:0000259" key="7">
    <source>
        <dbReference type="Pfam" id="PF02770"/>
    </source>
</evidence>
<comment type="cofactor">
    <cofactor evidence="1 5">
        <name>FAD</name>
        <dbReference type="ChEBI" id="CHEBI:57692"/>
    </cofactor>
</comment>
<evidence type="ECO:0000256" key="1">
    <source>
        <dbReference type="ARBA" id="ARBA00001974"/>
    </source>
</evidence>
<gene>
    <name evidence="9" type="ORF">EAT49_09465</name>
</gene>
<evidence type="ECO:0000313" key="10">
    <source>
        <dbReference type="Proteomes" id="UP000268016"/>
    </source>
</evidence>
<dbReference type="Pfam" id="PF02770">
    <property type="entry name" value="Acyl-CoA_dh_M"/>
    <property type="match status" value="1"/>
</dbReference>
<dbReference type="Gene3D" id="1.20.140.10">
    <property type="entry name" value="Butyryl-CoA Dehydrogenase, subunit A, domain 3"/>
    <property type="match status" value="1"/>
</dbReference>
<dbReference type="Gene3D" id="2.40.110.10">
    <property type="entry name" value="Butyryl-CoA Dehydrogenase, subunit A, domain 2"/>
    <property type="match status" value="1"/>
</dbReference>
<comment type="caution">
    <text evidence="9">The sequence shown here is derived from an EMBL/GenBank/DDBJ whole genome shotgun (WGS) entry which is preliminary data.</text>
</comment>
<keyword evidence="4 5" id="KW-0274">FAD</keyword>
<evidence type="ECO:0000259" key="8">
    <source>
        <dbReference type="Pfam" id="PF02771"/>
    </source>
</evidence>
<keyword evidence="10" id="KW-1185">Reference proteome</keyword>
<feature type="domain" description="Acyl-CoA dehydrogenase/oxidase N-terminal" evidence="8">
    <location>
        <begin position="68"/>
        <end position="156"/>
    </location>
</feature>
<dbReference type="InterPro" id="IPR046373">
    <property type="entry name" value="Acyl-CoA_Oxase/DH_mid-dom_sf"/>
</dbReference>
<dbReference type="SUPFAM" id="SSF47203">
    <property type="entry name" value="Acyl-CoA dehydrogenase C-terminal domain-like"/>
    <property type="match status" value="1"/>
</dbReference>
<feature type="domain" description="Acyl-CoA oxidase/dehydrogenase middle" evidence="7">
    <location>
        <begin position="161"/>
        <end position="264"/>
    </location>
</feature>
<dbReference type="GO" id="GO:0016627">
    <property type="term" value="F:oxidoreductase activity, acting on the CH-CH group of donors"/>
    <property type="evidence" value="ECO:0007669"/>
    <property type="project" value="InterPro"/>
</dbReference>
<proteinExistence type="inferred from homology"/>
<evidence type="ECO:0000256" key="5">
    <source>
        <dbReference type="RuleBase" id="RU362125"/>
    </source>
</evidence>
<dbReference type="AlphaFoldDB" id="A0A3N2R5A8"/>
<keyword evidence="3 5" id="KW-0285">Flavoprotein</keyword>
<dbReference type="InterPro" id="IPR052166">
    <property type="entry name" value="Diverse_Acyl-CoA_DH"/>
</dbReference>